<evidence type="ECO:0000313" key="1">
    <source>
        <dbReference type="EMBL" id="AVY94825.1"/>
    </source>
</evidence>
<reference evidence="1 2" key="1">
    <citation type="submission" date="2018-04" db="EMBL/GenBank/DDBJ databases">
        <title>Denitrifier Microvirgula.</title>
        <authorList>
            <person name="Anderson E."/>
            <person name="Jang J."/>
            <person name="Ishii S."/>
        </authorList>
    </citation>
    <scope>NUCLEOTIDE SEQUENCE [LARGE SCALE GENOMIC DNA]</scope>
    <source>
        <strain evidence="1 2">BE2.4</strain>
    </source>
</reference>
<organism evidence="1 2">
    <name type="scientific">Microvirgula aerodenitrificans</name>
    <dbReference type="NCBI Taxonomy" id="57480"/>
    <lineage>
        <taxon>Bacteria</taxon>
        <taxon>Pseudomonadati</taxon>
        <taxon>Pseudomonadota</taxon>
        <taxon>Betaproteobacteria</taxon>
        <taxon>Neisseriales</taxon>
        <taxon>Aquaspirillaceae</taxon>
        <taxon>Microvirgula</taxon>
    </lineage>
</organism>
<protein>
    <submittedName>
        <fullName evidence="1">Uncharacterized protein</fullName>
    </submittedName>
</protein>
<gene>
    <name evidence="1" type="ORF">DAI18_12830</name>
</gene>
<dbReference type="RefSeq" id="WP_107889617.1">
    <property type="nucleotide sequence ID" value="NZ_CP028519.1"/>
</dbReference>
<evidence type="ECO:0000313" key="2">
    <source>
        <dbReference type="Proteomes" id="UP000244173"/>
    </source>
</evidence>
<proteinExistence type="predicted"/>
<keyword evidence="2" id="KW-1185">Reference proteome</keyword>
<dbReference type="EMBL" id="CP028519">
    <property type="protein sequence ID" value="AVY94825.1"/>
    <property type="molecule type" value="Genomic_DNA"/>
</dbReference>
<dbReference type="Proteomes" id="UP000244173">
    <property type="component" value="Chromosome"/>
</dbReference>
<name>A0A2S0PBV5_9NEIS</name>
<dbReference type="KEGG" id="maer:DAI18_12830"/>
<sequence length="114" mass="12293">MSAADQFRCTVCSIVELLQATAGASLRNLPVESIVLVQQAFIDGGRMHRQSAQPVIMEDFFLFRNGGVRVEQIVTLPAAQLSLLVECGQNGFILGLPGFMNGIGDMITDILLPT</sequence>
<accession>A0A2S0PBV5</accession>
<dbReference type="AlphaFoldDB" id="A0A2S0PBV5"/>